<dbReference type="Gene3D" id="3.20.20.140">
    <property type="entry name" value="Metal-dependent hydrolases"/>
    <property type="match status" value="1"/>
</dbReference>
<proteinExistence type="predicted"/>
<dbReference type="Proteomes" id="UP000326837">
    <property type="component" value="Chromosome"/>
</dbReference>
<evidence type="ECO:0000313" key="3">
    <source>
        <dbReference type="Proteomes" id="UP000326837"/>
    </source>
</evidence>
<dbReference type="KEGG" id="lpav:PLANPX_2143"/>
<dbReference type="GO" id="GO:0016810">
    <property type="term" value="F:hydrolase activity, acting on carbon-nitrogen (but not peptide) bonds"/>
    <property type="evidence" value="ECO:0007669"/>
    <property type="project" value="InterPro"/>
</dbReference>
<dbReference type="PANTHER" id="PTHR22642:SF2">
    <property type="entry name" value="PROTEIN LONG AFTER FAR-RED 3"/>
    <property type="match status" value="1"/>
</dbReference>
<feature type="domain" description="Amidohydrolase 3" evidence="1">
    <location>
        <begin position="93"/>
        <end position="569"/>
    </location>
</feature>
<dbReference type="Gene3D" id="2.30.40.10">
    <property type="entry name" value="Urease, subunit C, domain 1"/>
    <property type="match status" value="1"/>
</dbReference>
<accession>A0A5K7XCG3</accession>
<evidence type="ECO:0000313" key="2">
    <source>
        <dbReference type="EMBL" id="BBO32531.1"/>
    </source>
</evidence>
<dbReference type="InterPro" id="IPR013108">
    <property type="entry name" value="Amidohydro_3"/>
</dbReference>
<dbReference type="InterPro" id="IPR032466">
    <property type="entry name" value="Metal_Hydrolase"/>
</dbReference>
<organism evidence="2 3">
    <name type="scientific">Lacipirellula parvula</name>
    <dbReference type="NCBI Taxonomy" id="2650471"/>
    <lineage>
        <taxon>Bacteria</taxon>
        <taxon>Pseudomonadati</taxon>
        <taxon>Planctomycetota</taxon>
        <taxon>Planctomycetia</taxon>
        <taxon>Pirellulales</taxon>
        <taxon>Lacipirellulaceae</taxon>
        <taxon>Lacipirellula</taxon>
    </lineage>
</organism>
<dbReference type="SUPFAM" id="SSF51556">
    <property type="entry name" value="Metallo-dependent hydrolases"/>
    <property type="match status" value="1"/>
</dbReference>
<dbReference type="InterPro" id="IPR033932">
    <property type="entry name" value="YtcJ-like"/>
</dbReference>
<reference evidence="3" key="1">
    <citation type="submission" date="2019-10" db="EMBL/GenBank/DDBJ databases">
        <title>Lacipirellula parvula gen. nov., sp. nov., representing a lineage of planctomycetes widespread in freshwater anoxic habitats, and description of the family Lacipirellulaceae.</title>
        <authorList>
            <person name="Dedysh S.N."/>
            <person name="Kulichevskaya I.S."/>
            <person name="Beletsky A.V."/>
            <person name="Rakitin A.L."/>
            <person name="Mardanov A.V."/>
            <person name="Ivanova A.A."/>
            <person name="Saltykova V.X."/>
            <person name="Rijpstra W.I.C."/>
            <person name="Sinninghe Damste J.S."/>
            <person name="Ravin N.V."/>
        </authorList>
    </citation>
    <scope>NUCLEOTIDE SEQUENCE [LARGE SCALE GENOMIC DNA]</scope>
    <source>
        <strain evidence="3">PX69</strain>
    </source>
</reference>
<dbReference type="Pfam" id="PF07969">
    <property type="entry name" value="Amidohydro_3"/>
    <property type="match status" value="1"/>
</dbReference>
<dbReference type="InterPro" id="IPR011059">
    <property type="entry name" value="Metal-dep_hydrolase_composite"/>
</dbReference>
<dbReference type="CDD" id="cd01300">
    <property type="entry name" value="YtcJ_like"/>
    <property type="match status" value="1"/>
</dbReference>
<protein>
    <submittedName>
        <fullName evidence="2">Exoenzymes regulatory protein AepA</fullName>
    </submittedName>
</protein>
<keyword evidence="3" id="KW-1185">Reference proteome</keyword>
<dbReference type="Gene3D" id="3.10.310.70">
    <property type="match status" value="1"/>
</dbReference>
<name>A0A5K7XCG3_9BACT</name>
<evidence type="ECO:0000259" key="1">
    <source>
        <dbReference type="Pfam" id="PF07969"/>
    </source>
</evidence>
<gene>
    <name evidence="2" type="ORF">PLANPX_2143</name>
</gene>
<sequence>MYFVSSSVVRWSVRGLFGQRALGAGTLFLVACLIIGCGQATAADAQQRLVIGRVWTGVAAQPWAEAVAIDGDRIAFVGSRVDAAAKLQPNAPVIDAGDGLVVPGMIDAHIHLIDGGLHLTSVQLRDAATREEFVKRIAEFAQRERRPGAWITGGDWDHTVWGGEMPDREWIDAVTPETPVWISRLDGHMALANSAAMRAAGVGDDVRDVAGGEIVRDAQGRPTGVFKDNAMSLIDRAAPPTSQGERLEAAVAAMAYLNAQGVTAVHDMGTWRDLEVFRLAHKQGLLNVRVYSCTPLGQWEKLAAEVKRAGRGDEWLQIGGLKGYVDGSLGSHTAAFLAAFNDAPKDSGLLVNTVEDLEEWTAGADRAGLQVAVHAIGDRAIRLQLDVFERVAQRNGDRDRRFRIEHSQHIDPADIPRYGKLGVIASMQPYHAIDDGRWAERVIGARRSETSYAFRSLLDTGGRLAFGSDWYVAPATPLEGIDAAVNRRTLDGKHPDGWVPAQKISPSEALQAYTSGGAYAAFREHDLGTLEAGKLADLVILDRNIVEGNPNEIADARVDLTMAGGRIVYKRKNGENNEARP</sequence>
<dbReference type="AlphaFoldDB" id="A0A5K7XCG3"/>
<dbReference type="PANTHER" id="PTHR22642">
    <property type="entry name" value="IMIDAZOLONEPROPIONASE"/>
    <property type="match status" value="1"/>
</dbReference>
<dbReference type="EMBL" id="AP021861">
    <property type="protein sequence ID" value="BBO32531.1"/>
    <property type="molecule type" value="Genomic_DNA"/>
</dbReference>
<dbReference type="SUPFAM" id="SSF51338">
    <property type="entry name" value="Composite domain of metallo-dependent hydrolases"/>
    <property type="match status" value="1"/>
</dbReference>